<dbReference type="PANTHER" id="PTHR16220:SF0">
    <property type="entry name" value="WD REPEAT-CONTAINING PROTEIN WRAP73"/>
    <property type="match status" value="1"/>
</dbReference>
<accession>S3CYK8</accession>
<evidence type="ECO:0000313" key="1">
    <source>
        <dbReference type="EMBL" id="EPE30034.1"/>
    </source>
</evidence>
<dbReference type="InterPro" id="IPR015943">
    <property type="entry name" value="WD40/YVTN_repeat-like_dom_sf"/>
</dbReference>
<name>S3CYK8_GLAL2</name>
<dbReference type="AlphaFoldDB" id="S3CYK8"/>
<dbReference type="GO" id="GO:1990810">
    <property type="term" value="P:microtubule anchoring at mitotic spindle pole body"/>
    <property type="evidence" value="ECO:0007669"/>
    <property type="project" value="TreeGrafter"/>
</dbReference>
<dbReference type="RefSeq" id="XP_008082930.1">
    <property type="nucleotide sequence ID" value="XM_008084739.1"/>
</dbReference>
<dbReference type="KEGG" id="glz:GLAREA_13082"/>
<dbReference type="GO" id="GO:1990811">
    <property type="term" value="C:MWP complex"/>
    <property type="evidence" value="ECO:0007669"/>
    <property type="project" value="TreeGrafter"/>
</dbReference>
<proteinExistence type="predicted"/>
<gene>
    <name evidence="1" type="ORF">GLAREA_13082</name>
</gene>
<dbReference type="OMA" id="CWHLNGD"/>
<dbReference type="OrthoDB" id="308690at2759"/>
<dbReference type="SUPFAM" id="SSF69322">
    <property type="entry name" value="Tricorn protease domain 2"/>
    <property type="match status" value="1"/>
</dbReference>
<evidence type="ECO:0000313" key="2">
    <source>
        <dbReference type="Proteomes" id="UP000016922"/>
    </source>
</evidence>
<dbReference type="Proteomes" id="UP000016922">
    <property type="component" value="Unassembled WGS sequence"/>
</dbReference>
<dbReference type="STRING" id="1116229.S3CYK8"/>
<reference evidence="1 2" key="1">
    <citation type="journal article" date="2013" name="BMC Genomics">
        <title>Genomics-driven discovery of the pneumocandin biosynthetic gene cluster in the fungus Glarea lozoyensis.</title>
        <authorList>
            <person name="Chen L."/>
            <person name="Yue Q."/>
            <person name="Zhang X."/>
            <person name="Xiang M."/>
            <person name="Wang C."/>
            <person name="Li S."/>
            <person name="Che Y."/>
            <person name="Ortiz-Lopez F.J."/>
            <person name="Bills G.F."/>
            <person name="Liu X."/>
            <person name="An Z."/>
        </authorList>
    </citation>
    <scope>NUCLEOTIDE SEQUENCE [LARGE SCALE GENOMIC DNA]</scope>
    <source>
        <strain evidence="2">ATCC 20868 / MF5171</strain>
    </source>
</reference>
<dbReference type="HOGENOM" id="CLU_024072_2_0_1"/>
<dbReference type="GO" id="GO:0005815">
    <property type="term" value="C:microtubule organizing center"/>
    <property type="evidence" value="ECO:0007669"/>
    <property type="project" value="TreeGrafter"/>
</dbReference>
<sequence length="535" mass="59242">MRYSRTLKASTQCLPSPDGAFLAIILPTKLVIRSTRSLEIVRTITIPPDLATTISWFLWSEDSTRVLIVSTETIRVYSTINLQFSASIANPTSGTTKITCVSFGATEDEICVYSDFGLKVSIVNLSTSKTVEIPSPKFYQSVSAAKGFKYRPQTKNLALLTRGGGKDIISIHARDNYEVVRSWHPESIDAQAISWSMDGKWLAILESASQGHKIFVYTADGHLFQTWTGPHPTSHEDMDLDLGAGIKLFDWNRTGTYAAIGDHSKRVTILSTPSFTETLNIQHTSGVSPNETLQIWQEQITPSPSGFTREFTPVTQPLHPPTSSPTPINSTDSKTGVNMMSFDHSGTILATRIEDLPTTLWLWDIHTKHLRTVMIFHSPIAKITWHPQIDELLMIRCEESRGIVHLWDPSFETPQIINFGEQMPGGKVIGKTIARWLNSDCASPAMLFSDSQDCLLASLAGDDEAVPWQDAEAKGVDIYGESPPIVNEKGGNVTIEVLMEDDSFTRMSEGSEEVDDTFQFRKFFETSGTSGGRVT</sequence>
<keyword evidence="2" id="KW-1185">Reference proteome</keyword>
<dbReference type="eggNOG" id="KOG4497">
    <property type="taxonomic scope" value="Eukaryota"/>
</dbReference>
<dbReference type="EMBL" id="KE145366">
    <property type="protein sequence ID" value="EPE30034.1"/>
    <property type="molecule type" value="Genomic_DNA"/>
</dbReference>
<dbReference type="Gene3D" id="2.130.10.10">
    <property type="entry name" value="YVTN repeat-like/Quinoprotein amine dehydrogenase"/>
    <property type="match status" value="2"/>
</dbReference>
<protein>
    <submittedName>
        <fullName evidence="1">DPP6 N-terminal</fullName>
    </submittedName>
</protein>
<dbReference type="PANTHER" id="PTHR16220">
    <property type="entry name" value="WD REPEAT PROTEIN 8-RELATED"/>
    <property type="match status" value="1"/>
</dbReference>
<dbReference type="GeneID" id="19472122"/>
<dbReference type="InterPro" id="IPR052778">
    <property type="entry name" value="Centrosome-WD_assoc"/>
</dbReference>
<organism evidence="1 2">
    <name type="scientific">Glarea lozoyensis (strain ATCC 20868 / MF5171)</name>
    <dbReference type="NCBI Taxonomy" id="1116229"/>
    <lineage>
        <taxon>Eukaryota</taxon>
        <taxon>Fungi</taxon>
        <taxon>Dikarya</taxon>
        <taxon>Ascomycota</taxon>
        <taxon>Pezizomycotina</taxon>
        <taxon>Leotiomycetes</taxon>
        <taxon>Helotiales</taxon>
        <taxon>Helotiaceae</taxon>
        <taxon>Glarea</taxon>
    </lineage>
</organism>